<organism evidence="8 9">
    <name type="scientific">Pedosphaera parvula (strain Ellin514)</name>
    <dbReference type="NCBI Taxonomy" id="320771"/>
    <lineage>
        <taxon>Bacteria</taxon>
        <taxon>Pseudomonadati</taxon>
        <taxon>Verrucomicrobiota</taxon>
        <taxon>Pedosphaerae</taxon>
        <taxon>Pedosphaerales</taxon>
        <taxon>Pedosphaeraceae</taxon>
        <taxon>Pedosphaera</taxon>
    </lineage>
</organism>
<dbReference type="Pfam" id="PF09335">
    <property type="entry name" value="VTT_dom"/>
    <property type="match status" value="1"/>
</dbReference>
<keyword evidence="5 6" id="KW-0472">Membrane</keyword>
<evidence type="ECO:0000256" key="4">
    <source>
        <dbReference type="ARBA" id="ARBA00022989"/>
    </source>
</evidence>
<keyword evidence="2 6" id="KW-1003">Cell membrane</keyword>
<dbReference type="InterPro" id="IPR032816">
    <property type="entry name" value="VTT_dom"/>
</dbReference>
<gene>
    <name evidence="8" type="ORF">Cflav_PD2777</name>
</gene>
<evidence type="ECO:0000313" key="9">
    <source>
        <dbReference type="Proteomes" id="UP000003688"/>
    </source>
</evidence>
<dbReference type="PANTHER" id="PTHR12677">
    <property type="entry name" value="GOLGI APPARATUS MEMBRANE PROTEIN TVP38-RELATED"/>
    <property type="match status" value="1"/>
</dbReference>
<evidence type="ECO:0000256" key="1">
    <source>
        <dbReference type="ARBA" id="ARBA00004651"/>
    </source>
</evidence>
<dbReference type="PANTHER" id="PTHR12677:SF59">
    <property type="entry name" value="GOLGI APPARATUS MEMBRANE PROTEIN TVP38-RELATED"/>
    <property type="match status" value="1"/>
</dbReference>
<keyword evidence="9" id="KW-1185">Reference proteome</keyword>
<feature type="transmembrane region" description="Helical" evidence="6">
    <location>
        <begin position="204"/>
        <end position="224"/>
    </location>
</feature>
<reference evidence="8 9" key="1">
    <citation type="journal article" date="2011" name="J. Bacteriol.">
        <title>Genome sequence of 'Pedosphaera parvula' Ellin514, an aerobic Verrucomicrobial isolate from pasture soil.</title>
        <authorList>
            <person name="Kant R."/>
            <person name="van Passel M.W."/>
            <person name="Sangwan P."/>
            <person name="Palva A."/>
            <person name="Lucas S."/>
            <person name="Copeland A."/>
            <person name="Lapidus A."/>
            <person name="Glavina Del Rio T."/>
            <person name="Dalin E."/>
            <person name="Tice H."/>
            <person name="Bruce D."/>
            <person name="Goodwin L."/>
            <person name="Pitluck S."/>
            <person name="Chertkov O."/>
            <person name="Larimer F.W."/>
            <person name="Land M.L."/>
            <person name="Hauser L."/>
            <person name="Brettin T.S."/>
            <person name="Detter J.C."/>
            <person name="Han S."/>
            <person name="de Vos W.M."/>
            <person name="Janssen P.H."/>
            <person name="Smidt H."/>
        </authorList>
    </citation>
    <scope>NUCLEOTIDE SEQUENCE [LARGE SCALE GENOMIC DNA]</scope>
    <source>
        <strain evidence="8 9">Ellin514</strain>
    </source>
</reference>
<evidence type="ECO:0000256" key="2">
    <source>
        <dbReference type="ARBA" id="ARBA00022475"/>
    </source>
</evidence>
<keyword evidence="4 6" id="KW-1133">Transmembrane helix</keyword>
<comment type="caution">
    <text evidence="8">The sequence shown here is derived from an EMBL/GenBank/DDBJ whole genome shotgun (WGS) entry which is preliminary data.</text>
</comment>
<dbReference type="Proteomes" id="UP000003688">
    <property type="component" value="Unassembled WGS sequence"/>
</dbReference>
<dbReference type="AlphaFoldDB" id="B9XJU7"/>
<evidence type="ECO:0000313" key="8">
    <source>
        <dbReference type="EMBL" id="EEF59973.1"/>
    </source>
</evidence>
<evidence type="ECO:0000256" key="5">
    <source>
        <dbReference type="ARBA" id="ARBA00023136"/>
    </source>
</evidence>
<keyword evidence="3 6" id="KW-0812">Transmembrane</keyword>
<dbReference type="InterPro" id="IPR015414">
    <property type="entry name" value="TMEM64"/>
</dbReference>
<evidence type="ECO:0000259" key="7">
    <source>
        <dbReference type="Pfam" id="PF09335"/>
    </source>
</evidence>
<evidence type="ECO:0000256" key="6">
    <source>
        <dbReference type="RuleBase" id="RU366058"/>
    </source>
</evidence>
<feature type="transmembrane region" description="Helical" evidence="6">
    <location>
        <begin position="46"/>
        <end position="70"/>
    </location>
</feature>
<feature type="transmembrane region" description="Helical" evidence="6">
    <location>
        <begin position="139"/>
        <end position="158"/>
    </location>
</feature>
<comment type="subcellular location">
    <subcellularLocation>
        <location evidence="1 6">Cell membrane</location>
        <topology evidence="1 6">Multi-pass membrane protein</topology>
    </subcellularLocation>
</comment>
<dbReference type="EMBL" id="ABOX02000022">
    <property type="protein sequence ID" value="EEF59973.1"/>
    <property type="molecule type" value="Genomic_DNA"/>
</dbReference>
<dbReference type="RefSeq" id="WP_007416090.1">
    <property type="nucleotide sequence ID" value="NZ_ABOX02000022.1"/>
</dbReference>
<dbReference type="GO" id="GO:0005886">
    <property type="term" value="C:plasma membrane"/>
    <property type="evidence" value="ECO:0007669"/>
    <property type="project" value="UniProtKB-SubCell"/>
</dbReference>
<dbReference type="OrthoDB" id="9779114at2"/>
<feature type="transmembrane region" description="Helical" evidence="6">
    <location>
        <begin position="17"/>
        <end position="34"/>
    </location>
</feature>
<feature type="transmembrane region" description="Helical" evidence="6">
    <location>
        <begin position="90"/>
        <end position="111"/>
    </location>
</feature>
<sequence>MNGASATGSKSSSKWKWVLWIVVILLLIGLGKYLHVQTFLQKLLDWINGLGAWGWAAFVLIYILACVLLIPGSILTLGAGAIFGVVKGSILVSIGATLGATVAFLIGRYLARNAIARKIEHNEKFSAIDKAVAAQGWKIVLLTRLSPIFPFTLLNYVFGLTRISLRDYVLASWIGMMPGTVMYVYIGSLARLAGERTRTPAEWALYGIGLIATVVVTIFVTRIARNALNEQIANN</sequence>
<name>B9XJU7_PEDPL</name>
<comment type="similarity">
    <text evidence="6">Belongs to the TVP38/TMEM64 family.</text>
</comment>
<evidence type="ECO:0000256" key="3">
    <source>
        <dbReference type="ARBA" id="ARBA00022692"/>
    </source>
</evidence>
<accession>B9XJU7</accession>
<dbReference type="STRING" id="320771.Cflav_PD2777"/>
<protein>
    <recommendedName>
        <fullName evidence="6">TVP38/TMEM64 family membrane protein</fullName>
    </recommendedName>
</protein>
<feature type="transmembrane region" description="Helical" evidence="6">
    <location>
        <begin position="170"/>
        <end position="192"/>
    </location>
</feature>
<proteinExistence type="inferred from homology"/>
<feature type="domain" description="VTT" evidence="7">
    <location>
        <begin position="70"/>
        <end position="188"/>
    </location>
</feature>